<dbReference type="EMBL" id="JAESVG020000005">
    <property type="protein sequence ID" value="KAG8627335.1"/>
    <property type="molecule type" value="Genomic_DNA"/>
</dbReference>
<reference evidence="2" key="1">
    <citation type="submission" date="2021-07" db="EMBL/GenBank/DDBJ databases">
        <title>Elsinoe batatas strain:CRI-CJ2 Genome sequencing and assembly.</title>
        <authorList>
            <person name="Huang L."/>
        </authorList>
    </citation>
    <scope>NUCLEOTIDE SEQUENCE</scope>
    <source>
        <strain evidence="2">CRI-CJ2</strain>
    </source>
</reference>
<comment type="caution">
    <text evidence="2">The sequence shown here is derived from an EMBL/GenBank/DDBJ whole genome shotgun (WGS) entry which is preliminary data.</text>
</comment>
<name>A0A8K0L1S2_9PEZI</name>
<feature type="compositionally biased region" description="Polar residues" evidence="1">
    <location>
        <begin position="29"/>
        <end position="38"/>
    </location>
</feature>
<feature type="region of interest" description="Disordered" evidence="1">
    <location>
        <begin position="232"/>
        <end position="259"/>
    </location>
</feature>
<feature type="compositionally biased region" description="Polar residues" evidence="1">
    <location>
        <begin position="144"/>
        <end position="160"/>
    </location>
</feature>
<gene>
    <name evidence="2" type="ORF">KVT40_004818</name>
</gene>
<feature type="compositionally biased region" description="Polar residues" evidence="1">
    <location>
        <begin position="177"/>
        <end position="194"/>
    </location>
</feature>
<evidence type="ECO:0000313" key="3">
    <source>
        <dbReference type="Proteomes" id="UP000809789"/>
    </source>
</evidence>
<evidence type="ECO:0008006" key="4">
    <source>
        <dbReference type="Google" id="ProtNLM"/>
    </source>
</evidence>
<accession>A0A8K0L1S2</accession>
<keyword evidence="3" id="KW-1185">Reference proteome</keyword>
<evidence type="ECO:0000313" key="2">
    <source>
        <dbReference type="EMBL" id="KAG8627335.1"/>
    </source>
</evidence>
<proteinExistence type="predicted"/>
<dbReference type="Proteomes" id="UP000809789">
    <property type="component" value="Unassembled WGS sequence"/>
</dbReference>
<protein>
    <recommendedName>
        <fullName evidence="4">Septin-type G domain-containing protein</fullName>
    </recommendedName>
</protein>
<dbReference type="Gene3D" id="3.40.50.300">
    <property type="entry name" value="P-loop containing nucleotide triphosphate hydrolases"/>
    <property type="match status" value="1"/>
</dbReference>
<dbReference type="AlphaFoldDB" id="A0A8K0L1S2"/>
<organism evidence="2 3">
    <name type="scientific">Elsinoe batatas</name>
    <dbReference type="NCBI Taxonomy" id="2601811"/>
    <lineage>
        <taxon>Eukaryota</taxon>
        <taxon>Fungi</taxon>
        <taxon>Dikarya</taxon>
        <taxon>Ascomycota</taxon>
        <taxon>Pezizomycotina</taxon>
        <taxon>Dothideomycetes</taxon>
        <taxon>Dothideomycetidae</taxon>
        <taxon>Myriangiales</taxon>
        <taxon>Elsinoaceae</taxon>
        <taxon>Elsinoe</taxon>
    </lineage>
</organism>
<feature type="compositionally biased region" description="Basic and acidic residues" evidence="1">
    <location>
        <begin position="41"/>
        <end position="50"/>
    </location>
</feature>
<dbReference type="InterPro" id="IPR027417">
    <property type="entry name" value="P-loop_NTPase"/>
</dbReference>
<dbReference type="OrthoDB" id="4150765at2759"/>
<sequence length="802" mass="87830">MGNDDRSLKQRIQSYRATKDSPEPAAHLPTQSRPTTFTLYRESELAEKESGQASGFEEDVDSVAGELDSPVMTDSTFGVQSLSEALDQAFPETNVLAADSPRSSSHLSALSDMSSMSPSPNPATSKKRKAGNPVHPKILATGQRIISSESLSARPQSPSAQLKMPAAAPTFQDRLRTMSSTSAQTPSSGMNLTPNLEPVADLTPGSGSPRSVRLSDDDAISFDDSASQAILSSSGEEDNEDTQMDERPTVLLPPGPQLVMPSVAMPARRRFTERGKQLGRLRILIAGQTNTDKVDLLNNIVESCEHIVHTDEPRTLSTKPSIVEYKSSTKPQMPWMTESDGMASKLSESSDSALDYNVSILLMESDNSGENTDVSTLPSVVSRYIEDRFSQLQCFQDLNELDTTSILTDGGGLHPDLVYYMLRDEPTQDEARDLVHLSDLANVTLVTSSSKSAKDHEAIERQLDHAEAQCINPPSYASSTLQRCNRPFAISRQSSDSDLATLTTSLFHPVTIQKLRYSSARRFLSWRKTHSVSSMASPMLPNLSNLPSDLNLSALAPPTHTCSTVSSPSGVLVPHPDSSFYRSTSPALSGHTIDSASRPNSTLALATLGEPMHQPHNDIKEVRLAQWALDLQKALEEDRRRQTTGWGLNGPIDCTGGADGKRDSSQGAVVRCNSQESRLCRSRERKDRRTTKGHLTCTDAYDPLGIIRMRQSLKRNGVPVLLRAAGIIGALGTIALWVSRNWEQVTAWLGWPSARVEESQTMEYAMGWQDAQSWRRGYEVWGLRDLVDRAVEEVGRLRPVGW</sequence>
<feature type="compositionally biased region" description="Low complexity" evidence="1">
    <location>
        <begin position="97"/>
        <end position="124"/>
    </location>
</feature>
<feature type="region of interest" description="Disordered" evidence="1">
    <location>
        <begin position="1"/>
        <end position="76"/>
    </location>
</feature>
<evidence type="ECO:0000256" key="1">
    <source>
        <dbReference type="SAM" id="MobiDB-lite"/>
    </source>
</evidence>
<feature type="region of interest" description="Disordered" evidence="1">
    <location>
        <begin position="93"/>
        <end position="216"/>
    </location>
</feature>